<dbReference type="KEGG" id="tva:4748043"/>
<feature type="transmembrane region" description="Helical" evidence="1">
    <location>
        <begin position="76"/>
        <end position="93"/>
    </location>
</feature>
<reference evidence="3" key="2">
    <citation type="journal article" date="2007" name="Science">
        <title>Draft genome sequence of the sexually transmitted pathogen Trichomonas vaginalis.</title>
        <authorList>
            <person name="Carlton J.M."/>
            <person name="Hirt R.P."/>
            <person name="Silva J.C."/>
            <person name="Delcher A.L."/>
            <person name="Schatz M."/>
            <person name="Zhao Q."/>
            <person name="Wortman J.R."/>
            <person name="Bidwell S.L."/>
            <person name="Alsmark U.C.M."/>
            <person name="Besteiro S."/>
            <person name="Sicheritz-Ponten T."/>
            <person name="Noel C.J."/>
            <person name="Dacks J.B."/>
            <person name="Foster P.G."/>
            <person name="Simillion C."/>
            <person name="Van de Peer Y."/>
            <person name="Miranda-Saavedra D."/>
            <person name="Barton G.J."/>
            <person name="Westrop G.D."/>
            <person name="Mueller S."/>
            <person name="Dessi D."/>
            <person name="Fiori P.L."/>
            <person name="Ren Q."/>
            <person name="Paulsen I."/>
            <person name="Zhang H."/>
            <person name="Bastida-Corcuera F.D."/>
            <person name="Simoes-Barbosa A."/>
            <person name="Brown M.T."/>
            <person name="Hayes R.D."/>
            <person name="Mukherjee M."/>
            <person name="Okumura C.Y."/>
            <person name="Schneider R."/>
            <person name="Smith A.J."/>
            <person name="Vanacova S."/>
            <person name="Villalvazo M."/>
            <person name="Haas B.J."/>
            <person name="Pertea M."/>
            <person name="Feldblyum T.V."/>
            <person name="Utterback T.R."/>
            <person name="Shu C.L."/>
            <person name="Osoegawa K."/>
            <person name="de Jong P.J."/>
            <person name="Hrdy I."/>
            <person name="Horvathova L."/>
            <person name="Zubacova Z."/>
            <person name="Dolezal P."/>
            <person name="Malik S.B."/>
            <person name="Logsdon J.M. Jr."/>
            <person name="Henze K."/>
            <person name="Gupta A."/>
            <person name="Wang C.C."/>
            <person name="Dunne R.L."/>
            <person name="Upcroft J.A."/>
            <person name="Upcroft P."/>
            <person name="White O."/>
            <person name="Salzberg S.L."/>
            <person name="Tang P."/>
            <person name="Chiu C.-H."/>
            <person name="Lee Y.-S."/>
            <person name="Embley T.M."/>
            <person name="Coombs G.H."/>
            <person name="Mottram J.C."/>
            <person name="Tachezy J."/>
            <person name="Fraser-Liggett C.M."/>
            <person name="Johnson P.J."/>
        </authorList>
    </citation>
    <scope>NUCLEOTIDE SEQUENCE [LARGE SCALE GENOMIC DNA]</scope>
    <source>
        <strain evidence="3">G3</strain>
    </source>
</reference>
<reference evidence="3" key="1">
    <citation type="submission" date="2006-10" db="EMBL/GenBank/DDBJ databases">
        <authorList>
            <person name="Amadeo P."/>
            <person name="Zhao Q."/>
            <person name="Wortman J."/>
            <person name="Fraser-Liggett C."/>
            <person name="Carlton J."/>
        </authorList>
    </citation>
    <scope>NUCLEOTIDE SEQUENCE</scope>
    <source>
        <strain evidence="3">G3</strain>
    </source>
</reference>
<dbReference type="Proteomes" id="UP000001542">
    <property type="component" value="Unassembled WGS sequence"/>
</dbReference>
<organism evidence="3 4">
    <name type="scientific">Trichomonas vaginalis (strain ATCC PRA-98 / G3)</name>
    <dbReference type="NCBI Taxonomy" id="412133"/>
    <lineage>
        <taxon>Eukaryota</taxon>
        <taxon>Metamonada</taxon>
        <taxon>Parabasalia</taxon>
        <taxon>Trichomonadida</taxon>
        <taxon>Trichomonadidae</taxon>
        <taxon>Trichomonas</taxon>
    </lineage>
</organism>
<dbReference type="VEuPathDB" id="TrichDB:TVAG_435120"/>
<name>A2FXL1_TRIV3</name>
<evidence type="ECO:0000313" key="4">
    <source>
        <dbReference type="Proteomes" id="UP000001542"/>
    </source>
</evidence>
<dbReference type="GO" id="GO:0003676">
    <property type="term" value="F:nucleic acid binding"/>
    <property type="evidence" value="ECO:0007669"/>
    <property type="project" value="InterPro"/>
</dbReference>
<dbReference type="VEuPathDB" id="TrichDB:TVAGG3_0092740"/>
<dbReference type="RefSeq" id="XP_001303289.1">
    <property type="nucleotide sequence ID" value="XM_001303288.1"/>
</dbReference>
<evidence type="ECO:0000256" key="1">
    <source>
        <dbReference type="SAM" id="Phobius"/>
    </source>
</evidence>
<protein>
    <recommendedName>
        <fullName evidence="2">DDE-1 domain-containing protein</fullName>
    </recommendedName>
</protein>
<gene>
    <name evidence="3" type="ORF">TVAG_435120</name>
</gene>
<sequence>MDESTVSSKRKFRVLSSNANRPVRPEHSQFPHITGVVTIFGDGSTMPPMFILPKKKKIDPQLEAYDAFYTMSSSGWMNRFLFTVYCIYFIAEVQKRRADMLPQDAAQPFLLLVDGHPSRLSFYANDFLRQFNIDLLVFPVHTSHILQPLLHF</sequence>
<accession>A2FXL1</accession>
<keyword evidence="1" id="KW-1133">Transmembrane helix</keyword>
<dbReference type="AlphaFoldDB" id="A2FXL1"/>
<keyword evidence="1" id="KW-0812">Transmembrane</keyword>
<dbReference type="STRING" id="5722.A2FXL1"/>
<feature type="domain" description="DDE-1" evidence="2">
    <location>
        <begin position="43"/>
        <end position="149"/>
    </location>
</feature>
<keyword evidence="1" id="KW-0472">Membrane</keyword>
<dbReference type="Pfam" id="PF03184">
    <property type="entry name" value="DDE_1"/>
    <property type="match status" value="1"/>
</dbReference>
<dbReference type="InParanoid" id="A2FXL1"/>
<dbReference type="EMBL" id="DS114115">
    <property type="protein sequence ID" value="EAX90359.1"/>
    <property type="molecule type" value="Genomic_DNA"/>
</dbReference>
<evidence type="ECO:0000313" key="3">
    <source>
        <dbReference type="EMBL" id="EAX90359.1"/>
    </source>
</evidence>
<keyword evidence="4" id="KW-1185">Reference proteome</keyword>
<proteinExistence type="predicted"/>
<evidence type="ECO:0000259" key="2">
    <source>
        <dbReference type="Pfam" id="PF03184"/>
    </source>
</evidence>
<dbReference type="InterPro" id="IPR004875">
    <property type="entry name" value="DDE_SF_endonuclease_dom"/>
</dbReference>
<dbReference type="OrthoDB" id="8033046at2759"/>